<reference evidence="3" key="1">
    <citation type="journal article" date="2020" name="Phytopathology">
        <title>Genome sequence and comparative analysis of Colletotrichum gloeosporioides isolated from Liriodendron leaves.</title>
        <authorList>
            <person name="Fu F.F."/>
            <person name="Hao Z."/>
            <person name="Wang P."/>
            <person name="Lu Y."/>
            <person name="Xue L.J."/>
            <person name="Wei G."/>
            <person name="Tian Y."/>
            <person name="Baishi H."/>
            <person name="Xu H."/>
            <person name="Shi J."/>
            <person name="Cheng T."/>
            <person name="Wang G."/>
            <person name="Yi Y."/>
            <person name="Chen J."/>
        </authorList>
    </citation>
    <scope>NUCLEOTIDE SEQUENCE</scope>
    <source>
        <strain evidence="3">Lc1</strain>
    </source>
</reference>
<reference evidence="3" key="2">
    <citation type="submission" date="2020-03" db="EMBL/GenBank/DDBJ databases">
        <authorList>
            <person name="Fu F.-F."/>
            <person name="Chen J."/>
        </authorList>
    </citation>
    <scope>NUCLEOTIDE SEQUENCE</scope>
    <source>
        <strain evidence="3">Lc1</strain>
    </source>
</reference>
<dbReference type="RefSeq" id="XP_045258452.1">
    <property type="nucleotide sequence ID" value="XM_045401450.1"/>
</dbReference>
<feature type="region of interest" description="Disordered" evidence="2">
    <location>
        <begin position="282"/>
        <end position="309"/>
    </location>
</feature>
<comment type="caution">
    <text evidence="3">The sequence shown here is derived from an EMBL/GenBank/DDBJ whole genome shotgun (WGS) entry which is preliminary data.</text>
</comment>
<evidence type="ECO:0000313" key="4">
    <source>
        <dbReference type="Proteomes" id="UP000613401"/>
    </source>
</evidence>
<dbReference type="AlphaFoldDB" id="A0A8H4FEC9"/>
<accession>A0A8H4FEC9</accession>
<dbReference type="PANTHER" id="PTHR38797:SF4">
    <property type="entry name" value="NUCLEAR PORE COMPLEX PROTEIN NUP85"/>
    <property type="match status" value="1"/>
</dbReference>
<evidence type="ECO:0000256" key="2">
    <source>
        <dbReference type="SAM" id="MobiDB-lite"/>
    </source>
</evidence>
<sequence>MRIFPLNRLWRRSSKPASRPSPTAETKRSRGQHEPQTFETEFVYHGIDFQRMVERSHPDFEELFFTIMEAFDGLSEDNMKDRTQEVVGAAQKGWVSYVEEAQKDNDPGQRVEMWEFWDIYTRMVSCVPYRHIGQRLLTDVVLELEIIGEETEDSAWKDLPELGQTLREGWNDDPTRTRFSREECTLEHWLNFNSWFARLVGSGPKRALNLMLWSIKDGLEKDLEKLAEDLERDREKRKGEFEEDLKEREQQRLEAELLWRQNHGLEGDSRNPLGNELTKEYTTARAQPAATPEGPPDEASEGTGEHAEKDAKVLCPEAVTRVAVAAEYFIHAAPVILEESLTWHTRGPLDDQEQRIYRAGPLFAGTFGFNLERWGFWKRRLGELKSQLGDEEVERNVDEALEKMSAVEVAVARHL</sequence>
<evidence type="ECO:0000256" key="1">
    <source>
        <dbReference type="SAM" id="Coils"/>
    </source>
</evidence>
<dbReference type="EMBL" id="WVTB01000085">
    <property type="protein sequence ID" value="KAF3799292.1"/>
    <property type="molecule type" value="Genomic_DNA"/>
</dbReference>
<dbReference type="GeneID" id="69008501"/>
<name>A0A8H4FEC9_COLGL</name>
<keyword evidence="4" id="KW-1185">Reference proteome</keyword>
<evidence type="ECO:0000313" key="3">
    <source>
        <dbReference type="EMBL" id="KAF3799292.1"/>
    </source>
</evidence>
<feature type="coiled-coil region" evidence="1">
    <location>
        <begin position="216"/>
        <end position="243"/>
    </location>
</feature>
<dbReference type="Pfam" id="PF12311">
    <property type="entry name" value="DUF3632"/>
    <property type="match status" value="1"/>
</dbReference>
<protein>
    <submittedName>
        <fullName evidence="3">Uncharacterized protein</fullName>
    </submittedName>
</protein>
<dbReference type="Proteomes" id="UP000613401">
    <property type="component" value="Unassembled WGS sequence"/>
</dbReference>
<feature type="region of interest" description="Disordered" evidence="2">
    <location>
        <begin position="13"/>
        <end position="35"/>
    </location>
</feature>
<dbReference type="InterPro" id="IPR053204">
    <property type="entry name" value="Oxopyrrolidines_Biosynth-assoc"/>
</dbReference>
<organism evidence="3 4">
    <name type="scientific">Colletotrichum gloeosporioides</name>
    <name type="common">Anthracnose fungus</name>
    <name type="synonym">Glomerella cingulata</name>
    <dbReference type="NCBI Taxonomy" id="474922"/>
    <lineage>
        <taxon>Eukaryota</taxon>
        <taxon>Fungi</taxon>
        <taxon>Dikarya</taxon>
        <taxon>Ascomycota</taxon>
        <taxon>Pezizomycotina</taxon>
        <taxon>Sordariomycetes</taxon>
        <taxon>Hypocreomycetidae</taxon>
        <taxon>Glomerellales</taxon>
        <taxon>Glomerellaceae</taxon>
        <taxon>Colletotrichum</taxon>
        <taxon>Colletotrichum gloeosporioides species complex</taxon>
    </lineage>
</organism>
<proteinExistence type="predicted"/>
<gene>
    <name evidence="3" type="ORF">GCG54_00001332</name>
</gene>
<dbReference type="PANTHER" id="PTHR38797">
    <property type="entry name" value="NUCLEAR PORE COMPLEX PROTEIN NUP85-RELATED"/>
    <property type="match status" value="1"/>
</dbReference>
<dbReference type="InterPro" id="IPR022085">
    <property type="entry name" value="OpdG"/>
</dbReference>
<keyword evidence="1" id="KW-0175">Coiled coil</keyword>